<evidence type="ECO:0000313" key="2">
    <source>
        <dbReference type="Proteomes" id="UP001497680"/>
    </source>
</evidence>
<dbReference type="EMBL" id="MU394432">
    <property type="protein sequence ID" value="KAI6080603.1"/>
    <property type="molecule type" value="Genomic_DNA"/>
</dbReference>
<accession>A0ACC0CJT0</accession>
<dbReference type="Proteomes" id="UP001497680">
    <property type="component" value="Unassembled WGS sequence"/>
</dbReference>
<sequence length="292" mass="32969">MEKKGYSKIASFMQEHPEDVIVRRFAALNLQNILYLQAEVINLQRDIEKLEADNNSSGEEDRPDFAFDWYSLAHMHSTPGAGEQWEKWLQLRKALKEYNDAIIQYCQLSKLPAPDPHELQKLQSWLREPRLGGVYLIGRDHNVWSQGTDLMALASPPHANRFSRLIANRVLPLYHYLRHSTIMGKIRDTLIRSRTPTSPSSVDSGIATYDDDRLISASAFICTVIASLLPVLSIMVLYLVEEMGYRLILVGVFSVLFSSALWFMNDGELVEVFGATSAFAAVQVVFIGTSSS</sequence>
<proteinExistence type="predicted"/>
<organism evidence="1 2">
    <name type="scientific">Hypoxylon rubiginosum</name>
    <dbReference type="NCBI Taxonomy" id="110542"/>
    <lineage>
        <taxon>Eukaryota</taxon>
        <taxon>Fungi</taxon>
        <taxon>Dikarya</taxon>
        <taxon>Ascomycota</taxon>
        <taxon>Pezizomycotina</taxon>
        <taxon>Sordariomycetes</taxon>
        <taxon>Xylariomycetidae</taxon>
        <taxon>Xylariales</taxon>
        <taxon>Hypoxylaceae</taxon>
        <taxon>Hypoxylon</taxon>
    </lineage>
</organism>
<reference evidence="1 2" key="1">
    <citation type="journal article" date="2022" name="New Phytol.">
        <title>Ecological generalism drives hyperdiversity of secondary metabolite gene clusters in xylarialean endophytes.</title>
        <authorList>
            <person name="Franco M.E.E."/>
            <person name="Wisecaver J.H."/>
            <person name="Arnold A.E."/>
            <person name="Ju Y.M."/>
            <person name="Slot J.C."/>
            <person name="Ahrendt S."/>
            <person name="Moore L.P."/>
            <person name="Eastman K.E."/>
            <person name="Scott K."/>
            <person name="Konkel Z."/>
            <person name="Mondo S.J."/>
            <person name="Kuo A."/>
            <person name="Hayes R.D."/>
            <person name="Haridas S."/>
            <person name="Andreopoulos B."/>
            <person name="Riley R."/>
            <person name="LaButti K."/>
            <person name="Pangilinan J."/>
            <person name="Lipzen A."/>
            <person name="Amirebrahimi M."/>
            <person name="Yan J."/>
            <person name="Adam C."/>
            <person name="Keymanesh K."/>
            <person name="Ng V."/>
            <person name="Louie K."/>
            <person name="Northen T."/>
            <person name="Drula E."/>
            <person name="Henrissat B."/>
            <person name="Hsieh H.M."/>
            <person name="Youens-Clark K."/>
            <person name="Lutzoni F."/>
            <person name="Miadlikowska J."/>
            <person name="Eastwood D.C."/>
            <person name="Hamelin R.C."/>
            <person name="Grigoriev I.V."/>
            <person name="U'Ren J.M."/>
        </authorList>
    </citation>
    <scope>NUCLEOTIDE SEQUENCE [LARGE SCALE GENOMIC DNA]</scope>
    <source>
        <strain evidence="1 2">ER1909</strain>
    </source>
</reference>
<gene>
    <name evidence="1" type="ORF">F4821DRAFT_53831</name>
</gene>
<keyword evidence="2" id="KW-1185">Reference proteome</keyword>
<protein>
    <submittedName>
        <fullName evidence="1">Uncharacterized protein</fullName>
    </submittedName>
</protein>
<name>A0ACC0CJT0_9PEZI</name>
<comment type="caution">
    <text evidence="1">The sequence shown here is derived from an EMBL/GenBank/DDBJ whole genome shotgun (WGS) entry which is preliminary data.</text>
</comment>
<evidence type="ECO:0000313" key="1">
    <source>
        <dbReference type="EMBL" id="KAI6080603.1"/>
    </source>
</evidence>